<dbReference type="InterPro" id="IPR027417">
    <property type="entry name" value="P-loop_NTPase"/>
</dbReference>
<keyword evidence="3" id="KW-0547">Nucleotide-binding</keyword>
<dbReference type="GO" id="GO:0046677">
    <property type="term" value="P:response to antibiotic"/>
    <property type="evidence" value="ECO:0007669"/>
    <property type="project" value="UniProtKB-KW"/>
</dbReference>
<evidence type="ECO:0000256" key="4">
    <source>
        <dbReference type="ARBA" id="ARBA00022840"/>
    </source>
</evidence>
<dbReference type="GO" id="GO:0005886">
    <property type="term" value="C:plasma membrane"/>
    <property type="evidence" value="ECO:0007669"/>
    <property type="project" value="UniProtKB-SubCell"/>
</dbReference>
<dbReference type="GO" id="GO:0016887">
    <property type="term" value="F:ATP hydrolysis activity"/>
    <property type="evidence" value="ECO:0007669"/>
    <property type="project" value="InterPro"/>
</dbReference>
<evidence type="ECO:0000256" key="3">
    <source>
        <dbReference type="ARBA" id="ARBA00022741"/>
    </source>
</evidence>
<dbReference type="Proteomes" id="UP000314616">
    <property type="component" value="Chromosome"/>
</dbReference>
<reference evidence="7 8" key="1">
    <citation type="submission" date="2019-05" db="EMBL/GenBank/DDBJ databases">
        <title>Georgenia *** sp. nov., and Georgenia *** sp. nov., isolated from the intestinal contents of plateau pika (Ochotona curzoniae) in the Qinghai-Tibet plateau of China.</title>
        <authorList>
            <person name="Tian Z."/>
        </authorList>
    </citation>
    <scope>NUCLEOTIDE SEQUENCE [LARGE SCALE GENOMIC DNA]</scope>
    <source>
        <strain evidence="7 8">Z443</strain>
    </source>
</reference>
<gene>
    <name evidence="7" type="ORF">FE374_17900</name>
</gene>
<dbReference type="CDD" id="cd03230">
    <property type="entry name" value="ABC_DR_subfamily_A"/>
    <property type="match status" value="1"/>
</dbReference>
<dbReference type="Pfam" id="PF00005">
    <property type="entry name" value="ABC_tran"/>
    <property type="match status" value="1"/>
</dbReference>
<comment type="subcellular location">
    <subcellularLocation>
        <location evidence="1">Cell membrane</location>
        <topology evidence="1">Peripheral membrane protein</topology>
    </subcellularLocation>
</comment>
<dbReference type="OrthoDB" id="9804819at2"/>
<evidence type="ECO:0000256" key="1">
    <source>
        <dbReference type="ARBA" id="ARBA00004202"/>
    </source>
</evidence>
<feature type="domain" description="ABC transporter" evidence="6">
    <location>
        <begin position="4"/>
        <end position="225"/>
    </location>
</feature>
<dbReference type="InterPro" id="IPR017871">
    <property type="entry name" value="ABC_transporter-like_CS"/>
</dbReference>
<dbReference type="Gene3D" id="3.40.50.300">
    <property type="entry name" value="P-loop containing nucleotide triphosphate hydrolases"/>
    <property type="match status" value="1"/>
</dbReference>
<evidence type="ECO:0000313" key="8">
    <source>
        <dbReference type="Proteomes" id="UP000314616"/>
    </source>
</evidence>
<name>A0A5B8C9L2_9MICO</name>
<keyword evidence="4 7" id="KW-0067">ATP-binding</keyword>
<dbReference type="EMBL" id="CP040915">
    <property type="protein sequence ID" value="QDC26231.1"/>
    <property type="molecule type" value="Genomic_DNA"/>
</dbReference>
<evidence type="ECO:0000313" key="7">
    <source>
        <dbReference type="EMBL" id="QDC26231.1"/>
    </source>
</evidence>
<dbReference type="AlphaFoldDB" id="A0A5B8C9L2"/>
<sequence length="238" mass="25065">MTVIEMTGITKSYGDVRALDTLDLVVARGEIVALLGPNGAGKTTAFEVLLGLVRPTAGHVRVLGAEPGTLPGRIGAMLQAAGLPEQVTVRELVRLIGRSYPRALPVAEVLHRTSLTTRAGRTVTALSGGERQRLLLALALVGAPELLLLDEPTAAMDVASRRSFWRQARASVADGATVLFATHDLTEAEAVADRVVVLAGGRVRADAPPAQLTGERDIEDVFLALTEEISTAHEGADR</sequence>
<protein>
    <submittedName>
        <fullName evidence="7">ABC transporter ATP-binding protein</fullName>
    </submittedName>
</protein>
<dbReference type="PANTHER" id="PTHR42711:SF17">
    <property type="entry name" value="ABC TRANSPORTER ATP-BINDING PROTEIN"/>
    <property type="match status" value="1"/>
</dbReference>
<keyword evidence="5" id="KW-0046">Antibiotic resistance</keyword>
<proteinExistence type="predicted"/>
<dbReference type="InterPro" id="IPR003593">
    <property type="entry name" value="AAA+_ATPase"/>
</dbReference>
<dbReference type="RefSeq" id="WP_139930766.1">
    <property type="nucleotide sequence ID" value="NZ_CP040915.1"/>
</dbReference>
<organism evidence="7 8">
    <name type="scientific">Georgenia yuyongxinii</name>
    <dbReference type="NCBI Taxonomy" id="2589797"/>
    <lineage>
        <taxon>Bacteria</taxon>
        <taxon>Bacillati</taxon>
        <taxon>Actinomycetota</taxon>
        <taxon>Actinomycetes</taxon>
        <taxon>Micrococcales</taxon>
        <taxon>Bogoriellaceae</taxon>
        <taxon>Georgenia</taxon>
    </lineage>
</organism>
<dbReference type="SUPFAM" id="SSF52540">
    <property type="entry name" value="P-loop containing nucleoside triphosphate hydrolases"/>
    <property type="match status" value="1"/>
</dbReference>
<evidence type="ECO:0000259" key="6">
    <source>
        <dbReference type="PROSITE" id="PS50893"/>
    </source>
</evidence>
<dbReference type="PROSITE" id="PS50893">
    <property type="entry name" value="ABC_TRANSPORTER_2"/>
    <property type="match status" value="1"/>
</dbReference>
<accession>A0A5B8C9L2</accession>
<dbReference type="KEGG" id="gyu:FE374_17900"/>
<dbReference type="PANTHER" id="PTHR42711">
    <property type="entry name" value="ABC TRANSPORTER ATP-BINDING PROTEIN"/>
    <property type="match status" value="1"/>
</dbReference>
<evidence type="ECO:0000256" key="5">
    <source>
        <dbReference type="ARBA" id="ARBA00023251"/>
    </source>
</evidence>
<dbReference type="PROSITE" id="PS00211">
    <property type="entry name" value="ABC_TRANSPORTER_1"/>
    <property type="match status" value="1"/>
</dbReference>
<dbReference type="SMART" id="SM00382">
    <property type="entry name" value="AAA"/>
    <property type="match status" value="1"/>
</dbReference>
<evidence type="ECO:0000256" key="2">
    <source>
        <dbReference type="ARBA" id="ARBA00022448"/>
    </source>
</evidence>
<dbReference type="GO" id="GO:0005524">
    <property type="term" value="F:ATP binding"/>
    <property type="evidence" value="ECO:0007669"/>
    <property type="project" value="UniProtKB-KW"/>
</dbReference>
<dbReference type="InterPro" id="IPR050763">
    <property type="entry name" value="ABC_transporter_ATP-binding"/>
</dbReference>
<dbReference type="InterPro" id="IPR003439">
    <property type="entry name" value="ABC_transporter-like_ATP-bd"/>
</dbReference>
<keyword evidence="2" id="KW-0813">Transport</keyword>